<dbReference type="Proteomes" id="UP000747542">
    <property type="component" value="Unassembled WGS sequence"/>
</dbReference>
<proteinExistence type="predicted"/>
<comment type="caution">
    <text evidence="1">The sequence shown here is derived from an EMBL/GenBank/DDBJ whole genome shotgun (WGS) entry which is preliminary data.</text>
</comment>
<keyword evidence="2" id="KW-1185">Reference proteome</keyword>
<evidence type="ECO:0000313" key="2">
    <source>
        <dbReference type="Proteomes" id="UP000747542"/>
    </source>
</evidence>
<organism evidence="1 2">
    <name type="scientific">Homarus americanus</name>
    <name type="common">American lobster</name>
    <dbReference type="NCBI Taxonomy" id="6706"/>
    <lineage>
        <taxon>Eukaryota</taxon>
        <taxon>Metazoa</taxon>
        <taxon>Ecdysozoa</taxon>
        <taxon>Arthropoda</taxon>
        <taxon>Crustacea</taxon>
        <taxon>Multicrustacea</taxon>
        <taxon>Malacostraca</taxon>
        <taxon>Eumalacostraca</taxon>
        <taxon>Eucarida</taxon>
        <taxon>Decapoda</taxon>
        <taxon>Pleocyemata</taxon>
        <taxon>Astacidea</taxon>
        <taxon>Nephropoidea</taxon>
        <taxon>Nephropidae</taxon>
        <taxon>Homarus</taxon>
    </lineage>
</organism>
<dbReference type="AlphaFoldDB" id="A0A8J5JWZ8"/>
<name>A0A8J5JWZ8_HOMAM</name>
<protein>
    <submittedName>
        <fullName evidence="1">Putative ataxin-10-like</fullName>
    </submittedName>
</protein>
<evidence type="ECO:0000313" key="1">
    <source>
        <dbReference type="EMBL" id="KAG7162929.1"/>
    </source>
</evidence>
<dbReference type="EMBL" id="JAHLQT010026502">
    <property type="protein sequence ID" value="KAG7162929.1"/>
    <property type="molecule type" value="Genomic_DNA"/>
</dbReference>
<accession>A0A8J5JWZ8</accession>
<gene>
    <name evidence="1" type="ORF">Hamer_G001947</name>
</gene>
<sequence>MLWACQKRLSSYTVAESVDLVDPIISCTQWTFRTADRDNKRVVLTEEDSHQNPLTTTENNNDCHKEVVETPEQDVLSDRNSHSEWKKAHSTLASACVTCLGNMVAANSLTRKLIWPHLLPVLRNNQVKVIVNKLLSLYVNESQYSCFVLFCLELLLCSKDIVEVSWSHLSGEQQLLCLDVLAAILTDTSQKRCEPLSTSTITFLVHFFKVRIYVYIEFNSGVSLGITYAEALAGLLIEMVYTVERRFKAIQFKIIDLKRHPQLRTMF</sequence>
<reference evidence="1" key="1">
    <citation type="journal article" date="2021" name="Sci. Adv.">
        <title>The American lobster genome reveals insights on longevity, neural, and immune adaptations.</title>
        <authorList>
            <person name="Polinski J.M."/>
            <person name="Zimin A.V."/>
            <person name="Clark K.F."/>
            <person name="Kohn A.B."/>
            <person name="Sadowski N."/>
            <person name="Timp W."/>
            <person name="Ptitsyn A."/>
            <person name="Khanna P."/>
            <person name="Romanova D.Y."/>
            <person name="Williams P."/>
            <person name="Greenwood S.J."/>
            <person name="Moroz L.L."/>
            <person name="Walt D.R."/>
            <person name="Bodnar A.G."/>
        </authorList>
    </citation>
    <scope>NUCLEOTIDE SEQUENCE</scope>
    <source>
        <strain evidence="1">GMGI-L3</strain>
    </source>
</reference>